<reference evidence="3" key="1">
    <citation type="journal article" date="2019" name="Int. J. Syst. Evol. Microbiol.">
        <title>The Global Catalogue of Microorganisms (GCM) 10K type strain sequencing project: providing services to taxonomists for standard genome sequencing and annotation.</title>
        <authorList>
            <consortium name="The Broad Institute Genomics Platform"/>
            <consortium name="The Broad Institute Genome Sequencing Center for Infectious Disease"/>
            <person name="Wu L."/>
            <person name="Ma J."/>
        </authorList>
    </citation>
    <scope>NUCLEOTIDE SEQUENCE [LARGE SCALE GENOMIC DNA]</scope>
    <source>
        <strain evidence="3">CCUG 58938</strain>
    </source>
</reference>
<proteinExistence type="predicted"/>
<name>A0ABW3K4M7_9BACT</name>
<dbReference type="PANTHER" id="PTHR43844:SF2">
    <property type="entry name" value="SYNTHASE, VITAMIN-B12 INDEPENDENT, PUTATIVE (AFU_ORTHOLOGUE AFUA_3G12060)-RELATED"/>
    <property type="match status" value="1"/>
</dbReference>
<evidence type="ECO:0000313" key="2">
    <source>
        <dbReference type="EMBL" id="MFD1000761.1"/>
    </source>
</evidence>
<comment type="caution">
    <text evidence="2">The sequence shown here is derived from an EMBL/GenBank/DDBJ whole genome shotgun (WGS) entry which is preliminary data.</text>
</comment>
<dbReference type="CDD" id="cd03311">
    <property type="entry name" value="CIMS_C_terminal_like"/>
    <property type="match status" value="1"/>
</dbReference>
<keyword evidence="3" id="KW-1185">Reference proteome</keyword>
<dbReference type="Pfam" id="PF01717">
    <property type="entry name" value="Meth_synt_2"/>
    <property type="match status" value="1"/>
</dbReference>
<dbReference type="PANTHER" id="PTHR43844">
    <property type="entry name" value="METHIONINE SYNTHASE"/>
    <property type="match status" value="1"/>
</dbReference>
<dbReference type="Gene3D" id="3.20.20.210">
    <property type="match status" value="1"/>
</dbReference>
<dbReference type="RefSeq" id="WP_377580216.1">
    <property type="nucleotide sequence ID" value="NZ_JBHTKA010000007.1"/>
</dbReference>
<feature type="domain" description="Cobalamin-independent methionine synthase MetE C-terminal/archaeal" evidence="1">
    <location>
        <begin position="4"/>
        <end position="321"/>
    </location>
</feature>
<gene>
    <name evidence="2" type="ORF">ACFQ21_15655</name>
</gene>
<dbReference type="Proteomes" id="UP001597112">
    <property type="component" value="Unassembled WGS sequence"/>
</dbReference>
<protein>
    <submittedName>
        <fullName evidence="2">Cobalamin-independent methionine synthase II family protein</fullName>
    </submittedName>
</protein>
<dbReference type="EMBL" id="JBHTKA010000007">
    <property type="protein sequence ID" value="MFD1000761.1"/>
    <property type="molecule type" value="Genomic_DNA"/>
</dbReference>
<dbReference type="InterPro" id="IPR002629">
    <property type="entry name" value="Met_Synth_C/arc"/>
</dbReference>
<dbReference type="InterPro" id="IPR038071">
    <property type="entry name" value="UROD/MetE-like_sf"/>
</dbReference>
<evidence type="ECO:0000259" key="1">
    <source>
        <dbReference type="Pfam" id="PF01717"/>
    </source>
</evidence>
<accession>A0ABW3K4M7</accession>
<organism evidence="2 3">
    <name type="scientific">Ohtaekwangia kribbensis</name>
    <dbReference type="NCBI Taxonomy" id="688913"/>
    <lineage>
        <taxon>Bacteria</taxon>
        <taxon>Pseudomonadati</taxon>
        <taxon>Bacteroidota</taxon>
        <taxon>Cytophagia</taxon>
        <taxon>Cytophagales</taxon>
        <taxon>Fulvivirgaceae</taxon>
        <taxon>Ohtaekwangia</taxon>
    </lineage>
</organism>
<sequence length="353" mass="38969">MKIPTEPIGSIPRPVYLTNAMRAFAANQITHEELLSAQDQALIDTIRQFEETGSPVITDGEQSKSSFVTYPLEGMVQLASDGIVIPFADGHTRQLPRLTGGRFKYSIHANRYLNKAKAYTTLPVKQAVISASALSLLYPADGIAGYPRDQFVADLLDEAESDIRMCLQDGAHTVQIDFTEARLAVKLDPSRALLRMLIDLNNQVLDRFTAKERIHIGVHTCPGGDHDSTHSADVDYADLLPDLFNLRVSNFYLEYAAEKNKKDILKLIRRLIKPSQRVYLGVTNVLNPRVESNEEICDLVQEAASYISPDQLGTTDDCGFSPFADDVSTAREVAFAKIKARVEGTALAESKLG</sequence>
<dbReference type="SUPFAM" id="SSF51726">
    <property type="entry name" value="UROD/MetE-like"/>
    <property type="match status" value="1"/>
</dbReference>
<evidence type="ECO:0000313" key="3">
    <source>
        <dbReference type="Proteomes" id="UP001597112"/>
    </source>
</evidence>